<accession>A0ABR8XLF2</accession>
<evidence type="ECO:0000256" key="5">
    <source>
        <dbReference type="ARBA" id="ARBA00022692"/>
    </source>
</evidence>
<dbReference type="PROSITE" id="PS50928">
    <property type="entry name" value="ABC_TM1"/>
    <property type="match status" value="1"/>
</dbReference>
<keyword evidence="4" id="KW-1003">Cell membrane</keyword>
<proteinExistence type="inferred from homology"/>
<keyword evidence="8 9" id="KW-0472">Membrane</keyword>
<organism evidence="11 12">
    <name type="scientific">Solibacillus merdavium</name>
    <dbReference type="NCBI Taxonomy" id="2762218"/>
    <lineage>
        <taxon>Bacteria</taxon>
        <taxon>Bacillati</taxon>
        <taxon>Bacillota</taxon>
        <taxon>Bacilli</taxon>
        <taxon>Bacillales</taxon>
        <taxon>Caryophanaceae</taxon>
        <taxon>Solibacillus</taxon>
    </lineage>
</organism>
<gene>
    <name evidence="11" type="ORF">H9632_06810</name>
</gene>
<dbReference type="RefSeq" id="WP_191703363.1">
    <property type="nucleotide sequence ID" value="NZ_JACSPW010000005.1"/>
</dbReference>
<dbReference type="InterPro" id="IPR010065">
    <property type="entry name" value="AA_ABC_transptr_permease_3TM"/>
</dbReference>
<feature type="domain" description="ABC transmembrane type-1" evidence="10">
    <location>
        <begin position="22"/>
        <end position="220"/>
    </location>
</feature>
<reference evidence="11 12" key="1">
    <citation type="submission" date="2020-08" db="EMBL/GenBank/DDBJ databases">
        <title>A Genomic Blueprint of the Chicken Gut Microbiome.</title>
        <authorList>
            <person name="Gilroy R."/>
            <person name="Ravi A."/>
            <person name="Getino M."/>
            <person name="Pursley I."/>
            <person name="Horton D.L."/>
            <person name="Alikhan N.-F."/>
            <person name="Baker D."/>
            <person name="Gharbi K."/>
            <person name="Hall N."/>
            <person name="Watson M."/>
            <person name="Adriaenssens E.M."/>
            <person name="Foster-Nyarko E."/>
            <person name="Jarju S."/>
            <person name="Secka A."/>
            <person name="Antonio M."/>
            <person name="Oren A."/>
            <person name="Chaudhuri R."/>
            <person name="La Ragione R.M."/>
            <person name="Hildebrand F."/>
            <person name="Pallen M.J."/>
        </authorList>
    </citation>
    <scope>NUCLEOTIDE SEQUENCE [LARGE SCALE GENOMIC DNA]</scope>
    <source>
        <strain evidence="11 12">Sa1YVA6</strain>
    </source>
</reference>
<dbReference type="Proteomes" id="UP000600565">
    <property type="component" value="Unassembled WGS sequence"/>
</dbReference>
<dbReference type="EMBL" id="JACSPW010000005">
    <property type="protein sequence ID" value="MBD8032772.1"/>
    <property type="molecule type" value="Genomic_DNA"/>
</dbReference>
<evidence type="ECO:0000256" key="7">
    <source>
        <dbReference type="ARBA" id="ARBA00022989"/>
    </source>
</evidence>
<keyword evidence="5 9" id="KW-0812">Transmembrane</keyword>
<dbReference type="InterPro" id="IPR043429">
    <property type="entry name" value="ArtM/GltK/GlnP/TcyL/YhdX-like"/>
</dbReference>
<dbReference type="NCBIfam" id="TIGR01726">
    <property type="entry name" value="HEQRo_perm_3TM"/>
    <property type="match status" value="1"/>
</dbReference>
<evidence type="ECO:0000256" key="1">
    <source>
        <dbReference type="ARBA" id="ARBA00004651"/>
    </source>
</evidence>
<sequence>MAFLESSWNLFTNNWDLFVRGAWTALLLAIIGTICGTLIGFFIGIMHTIPKRKKNVKSMLLKVFNFILTAYVEIFRGTPMMVQAMVVFYGLVYLGIDIDRFLAASLVISLNTGAYMAEYVRGGIVSIDKGQFEAAQAIGMNHLQTMIHIVIPQVARNILPATGNQFVMNIKDSSVLSVISVVELFFTANSIAGSNYKYIEAFFIATVLYFIMTFTVTRFLLLFEKKMDGPASYKVELITGNKLEKDGK</sequence>
<dbReference type="PANTHER" id="PTHR30614:SF20">
    <property type="entry name" value="GLUTAMINE TRANSPORT SYSTEM PERMEASE PROTEIN GLNP"/>
    <property type="match status" value="1"/>
</dbReference>
<protein>
    <submittedName>
        <fullName evidence="11">Amino acid ABC transporter permease</fullName>
    </submittedName>
</protein>
<dbReference type="Gene3D" id="1.10.3720.10">
    <property type="entry name" value="MetI-like"/>
    <property type="match status" value="1"/>
</dbReference>
<dbReference type="InterPro" id="IPR035906">
    <property type="entry name" value="MetI-like_sf"/>
</dbReference>
<dbReference type="InterPro" id="IPR000515">
    <property type="entry name" value="MetI-like"/>
</dbReference>
<keyword evidence="3 9" id="KW-0813">Transport</keyword>
<evidence type="ECO:0000256" key="3">
    <source>
        <dbReference type="ARBA" id="ARBA00022448"/>
    </source>
</evidence>
<feature type="transmembrane region" description="Helical" evidence="9">
    <location>
        <begin position="20"/>
        <end position="46"/>
    </location>
</feature>
<evidence type="ECO:0000313" key="11">
    <source>
        <dbReference type="EMBL" id="MBD8032772.1"/>
    </source>
</evidence>
<evidence type="ECO:0000256" key="6">
    <source>
        <dbReference type="ARBA" id="ARBA00022970"/>
    </source>
</evidence>
<evidence type="ECO:0000259" key="10">
    <source>
        <dbReference type="PROSITE" id="PS50928"/>
    </source>
</evidence>
<dbReference type="SUPFAM" id="SSF161098">
    <property type="entry name" value="MetI-like"/>
    <property type="match status" value="1"/>
</dbReference>
<keyword evidence="6" id="KW-0029">Amino-acid transport</keyword>
<name>A0ABR8XLF2_9BACL</name>
<evidence type="ECO:0000313" key="12">
    <source>
        <dbReference type="Proteomes" id="UP000600565"/>
    </source>
</evidence>
<keyword evidence="12" id="KW-1185">Reference proteome</keyword>
<dbReference type="Pfam" id="PF00528">
    <property type="entry name" value="BPD_transp_1"/>
    <property type="match status" value="1"/>
</dbReference>
<comment type="subcellular location">
    <subcellularLocation>
        <location evidence="1 9">Cell membrane</location>
        <topology evidence="1 9">Multi-pass membrane protein</topology>
    </subcellularLocation>
</comment>
<evidence type="ECO:0000256" key="4">
    <source>
        <dbReference type="ARBA" id="ARBA00022475"/>
    </source>
</evidence>
<keyword evidence="7 9" id="KW-1133">Transmembrane helix</keyword>
<feature type="transmembrane region" description="Helical" evidence="9">
    <location>
        <begin position="174"/>
        <end position="192"/>
    </location>
</feature>
<comment type="caution">
    <text evidence="11">The sequence shown here is derived from an EMBL/GenBank/DDBJ whole genome shotgun (WGS) entry which is preliminary data.</text>
</comment>
<feature type="transmembrane region" description="Helical" evidence="9">
    <location>
        <begin position="198"/>
        <end position="221"/>
    </location>
</feature>
<feature type="transmembrane region" description="Helical" evidence="9">
    <location>
        <begin position="80"/>
        <end position="96"/>
    </location>
</feature>
<evidence type="ECO:0000256" key="9">
    <source>
        <dbReference type="RuleBase" id="RU363032"/>
    </source>
</evidence>
<evidence type="ECO:0000256" key="2">
    <source>
        <dbReference type="ARBA" id="ARBA00010072"/>
    </source>
</evidence>
<feature type="transmembrane region" description="Helical" evidence="9">
    <location>
        <begin position="58"/>
        <end position="74"/>
    </location>
</feature>
<dbReference type="PANTHER" id="PTHR30614">
    <property type="entry name" value="MEMBRANE COMPONENT OF AMINO ACID ABC TRANSPORTER"/>
    <property type="match status" value="1"/>
</dbReference>
<evidence type="ECO:0000256" key="8">
    <source>
        <dbReference type="ARBA" id="ARBA00023136"/>
    </source>
</evidence>
<dbReference type="CDD" id="cd06261">
    <property type="entry name" value="TM_PBP2"/>
    <property type="match status" value="1"/>
</dbReference>
<comment type="similarity">
    <text evidence="2">Belongs to the binding-protein-dependent transport system permease family. HisMQ subfamily.</text>
</comment>